<evidence type="ECO:0000313" key="2">
    <source>
        <dbReference type="EMBL" id="BAB59862.1"/>
    </source>
</evidence>
<dbReference type="REBASE" id="685111">
    <property type="entry name" value="M.TvoIII"/>
</dbReference>
<dbReference type="EMBL" id="BA000011">
    <property type="protein sequence ID" value="BAB59862.1"/>
    <property type="molecule type" value="Genomic_DNA"/>
</dbReference>
<accession>Q97AT9</accession>
<evidence type="ECO:0000313" key="3">
    <source>
        <dbReference type="Proteomes" id="UP000001017"/>
    </source>
</evidence>
<reference evidence="2 3" key="2">
    <citation type="journal article" date="2000" name="Proc. Natl. Acad. Sci. U.S.A.">
        <title>Archaeal adaptation to higher temperatures revealed by genomic sequence of Thermoplasma volcanium.</title>
        <authorList>
            <person name="Kawashima T."/>
            <person name="Amano N."/>
            <person name="Koike H."/>
            <person name="Makino S."/>
            <person name="Higuchi S."/>
            <person name="Kawashima-Ohya Y."/>
            <person name="Watanabe K."/>
            <person name="Yamazaki M."/>
            <person name="Kanehori K."/>
            <person name="Kawamoto T."/>
            <person name="Nunoshiba T."/>
            <person name="Yamamoto Y."/>
            <person name="Aramaki H."/>
            <person name="Makino K."/>
            <person name="Suzuki M."/>
        </authorList>
    </citation>
    <scope>NUCLEOTIDE SEQUENCE [LARGE SCALE GENOMIC DNA]</scope>
    <source>
        <strain evidence="3">ATCC 51530 / DSM 4299 / JCM 9571 / NBRC 15438 / GSS1</strain>
    </source>
</reference>
<feature type="domain" description="DNA methylase adenine-specific" evidence="1">
    <location>
        <begin position="102"/>
        <end position="295"/>
    </location>
</feature>
<gene>
    <name evidence="2" type="ORF">TVG0727696</name>
</gene>
<dbReference type="Gene3D" id="3.40.50.150">
    <property type="entry name" value="Vaccinia Virus protein VP39"/>
    <property type="match status" value="1"/>
</dbReference>
<dbReference type="SUPFAM" id="SSF53335">
    <property type="entry name" value="S-adenosyl-L-methionine-dependent methyltransferases"/>
    <property type="match status" value="1"/>
</dbReference>
<dbReference type="Proteomes" id="UP000001017">
    <property type="component" value="Chromosome"/>
</dbReference>
<dbReference type="GO" id="GO:0008170">
    <property type="term" value="F:N-methyltransferase activity"/>
    <property type="evidence" value="ECO:0007669"/>
    <property type="project" value="InterPro"/>
</dbReference>
<dbReference type="HOGENOM" id="CLU_623518_0_0_2"/>
<proteinExistence type="predicted"/>
<organism evidence="2 3">
    <name type="scientific">Thermoplasma volcanium (strain ATCC 51530 / DSM 4299 / JCM 9571 / NBRC 15438 / GSS1)</name>
    <dbReference type="NCBI Taxonomy" id="273116"/>
    <lineage>
        <taxon>Archaea</taxon>
        <taxon>Methanobacteriati</taxon>
        <taxon>Thermoplasmatota</taxon>
        <taxon>Thermoplasmata</taxon>
        <taxon>Thermoplasmatales</taxon>
        <taxon>Thermoplasmataceae</taxon>
        <taxon>Thermoplasma</taxon>
    </lineage>
</organism>
<dbReference type="InterPro" id="IPR003356">
    <property type="entry name" value="DNA_methylase_A-5"/>
</dbReference>
<dbReference type="GO" id="GO:0003677">
    <property type="term" value="F:DNA binding"/>
    <property type="evidence" value="ECO:0007669"/>
    <property type="project" value="InterPro"/>
</dbReference>
<dbReference type="AlphaFoldDB" id="Q97AT9"/>
<keyword evidence="3" id="KW-1185">Reference proteome</keyword>
<dbReference type="PaxDb" id="273116-14324936"/>
<protein>
    <submittedName>
        <fullName evidence="2">TVG0727696 protein</fullName>
    </submittedName>
</protein>
<reference evidence="2 3" key="1">
    <citation type="journal article" date="1999" name="Proc. Jpn. Acad.">
        <title>Determination of the complete genomic DNA sequence of Thermoplasma volvanium GSS1.</title>
        <authorList>
            <person name="Kawashima T."/>
            <person name="Yamamoto Y."/>
            <person name="Aramaki H."/>
            <person name="Nunoshiba T."/>
            <person name="Kawamoto T."/>
            <person name="Watanabe K."/>
            <person name="Yamazaki M."/>
            <person name="Kanehori K."/>
            <person name="Amano N."/>
            <person name="Ohya Y."/>
            <person name="Makino K."/>
            <person name="Suzuki M."/>
        </authorList>
    </citation>
    <scope>NUCLEOTIDE SEQUENCE [LARGE SCALE GENOMIC DNA]</scope>
    <source>
        <strain evidence="3">ATCC 51530 / DSM 4299 / JCM 9571 / NBRC 15438 / GSS1</strain>
    </source>
</reference>
<dbReference type="KEGG" id="tvo:TVG0727696"/>
<sequence>MHHTEKSILMKRRTLGEHLTSVNIFKEYILPKIKDKINCYTWVDLFAGEGNLILPILDLVPEEKRIEFFRDNIFLFDIQKEMVERAIKNAESYRIPRMIAEKNIQVKDTLKEYPLLNVKKPIYHITNPPYLYIGYIAKHKENFGQLDYFTASLKGLQDLYQIALMNDLQNEINQMVYIIPSNFLFGHSVSNLIRRKFLPWYKINDAIIFEKKIFENTGVNVAICFFERTTAKNSTIKFKATKINGEIKEREYILSHKNDYRAGTEFDDYIKSQEKNTLKISYYLTKKEIDNNPGNNKVLLLNSKEYKNGEYIKESFFVNDKLYEKIIRNPLFIRTVDTGNENGRAGLYYIKDVFGTDGIFVEGNTYRTNPIQVFIEPYLSLKQLKQLQLSFNQKLNELRAITDSEFMTTYKYSNNAKYTRKYLGLSQAKQLLEVIDIKN</sequence>
<dbReference type="InterPro" id="IPR029063">
    <property type="entry name" value="SAM-dependent_MTases_sf"/>
</dbReference>
<dbReference type="RefSeq" id="WP_241760319.1">
    <property type="nucleotide sequence ID" value="NC_002689.2"/>
</dbReference>
<dbReference type="eggNOG" id="arCOG07392">
    <property type="taxonomic scope" value="Archaea"/>
</dbReference>
<dbReference type="Pfam" id="PF02384">
    <property type="entry name" value="N6_Mtase"/>
    <property type="match status" value="1"/>
</dbReference>
<dbReference type="SMR" id="Q97AT9"/>
<evidence type="ECO:0000259" key="1">
    <source>
        <dbReference type="Pfam" id="PF02384"/>
    </source>
</evidence>
<name>Q97AT9_THEVO</name>
<dbReference type="GeneID" id="1441826"/>